<protein>
    <submittedName>
        <fullName evidence="1">Uncharacterized protein</fullName>
    </submittedName>
</protein>
<keyword evidence="2" id="KW-1185">Reference proteome</keyword>
<dbReference type="RefSeq" id="WP_204715677.1">
    <property type="nucleotide sequence ID" value="NZ_JACJLT010000011.1"/>
</dbReference>
<dbReference type="Proteomes" id="UP000728968">
    <property type="component" value="Unassembled WGS sequence"/>
</dbReference>
<accession>A0ABS2FZ90</accession>
<comment type="caution">
    <text evidence="1">The sequence shown here is derived from an EMBL/GenBank/DDBJ whole genome shotgun (WGS) entry which is preliminary data.</text>
</comment>
<name>A0ABS2FZ90_FUSMR</name>
<organism evidence="1 2">
    <name type="scientific">Fusobacterium mortiferum</name>
    <dbReference type="NCBI Taxonomy" id="850"/>
    <lineage>
        <taxon>Bacteria</taxon>
        <taxon>Fusobacteriati</taxon>
        <taxon>Fusobacteriota</taxon>
        <taxon>Fusobacteriia</taxon>
        <taxon>Fusobacteriales</taxon>
        <taxon>Fusobacteriaceae</taxon>
        <taxon>Fusobacterium</taxon>
    </lineage>
</organism>
<gene>
    <name evidence="1" type="ORF">H6A04_02110</name>
</gene>
<sequence length="98" mass="11350">MAVLDTVKAEIEDLKGSITRERAYQIKRENYRAIIEHITELQEASEPLPEETPFTSYDEWLGEAEKELKSVSTYLANIEKLKDLYVALSKYVEQNPEV</sequence>
<reference evidence="1 2" key="1">
    <citation type="journal article" date="2021" name="Sci. Rep.">
        <title>The distribution of antibiotic resistance genes in chicken gut microbiota commensals.</title>
        <authorList>
            <person name="Juricova H."/>
            <person name="Matiasovicova J."/>
            <person name="Kubasova T."/>
            <person name="Cejkova D."/>
            <person name="Rychlik I."/>
        </authorList>
    </citation>
    <scope>NUCLEOTIDE SEQUENCE [LARGE SCALE GENOMIC DNA]</scope>
    <source>
        <strain evidence="1 2">An425</strain>
    </source>
</reference>
<evidence type="ECO:0000313" key="1">
    <source>
        <dbReference type="EMBL" id="MBM6874466.1"/>
    </source>
</evidence>
<evidence type="ECO:0000313" key="2">
    <source>
        <dbReference type="Proteomes" id="UP000728968"/>
    </source>
</evidence>
<proteinExistence type="predicted"/>
<dbReference type="EMBL" id="JACJLT010000011">
    <property type="protein sequence ID" value="MBM6874466.1"/>
    <property type="molecule type" value="Genomic_DNA"/>
</dbReference>